<dbReference type="RefSeq" id="WP_244717183.1">
    <property type="nucleotide sequence ID" value="NZ_CP095072.1"/>
</dbReference>
<dbReference type="EMBL" id="CP095072">
    <property type="protein sequence ID" value="UOQ47744.1"/>
    <property type="molecule type" value="Genomic_DNA"/>
</dbReference>
<evidence type="ECO:0000313" key="2">
    <source>
        <dbReference type="Proteomes" id="UP000831782"/>
    </source>
</evidence>
<gene>
    <name evidence="1" type="ORF">MUN88_17070</name>
</gene>
<evidence type="ECO:0000313" key="1">
    <source>
        <dbReference type="EMBL" id="UOQ47744.1"/>
    </source>
</evidence>
<keyword evidence="2" id="KW-1185">Reference proteome</keyword>
<organism evidence="1 2">
    <name type="scientific">Gracilibacillus caseinilyticus</name>
    <dbReference type="NCBI Taxonomy" id="2932256"/>
    <lineage>
        <taxon>Bacteria</taxon>
        <taxon>Bacillati</taxon>
        <taxon>Bacillota</taxon>
        <taxon>Bacilli</taxon>
        <taxon>Bacillales</taxon>
        <taxon>Bacillaceae</taxon>
        <taxon>Gracilibacillus</taxon>
    </lineage>
</organism>
<sequence>MQGKIVSSNGAIQMEQDTERFIKFDMPLEYFNFMAVDSCIIYLNGSKEGISIPKQYTQPFEIKDFPIWSFKVCRHGHSLETDNDGLYKDMEFYYYGYY</sequence>
<proteinExistence type="predicted"/>
<dbReference type="Proteomes" id="UP000831782">
    <property type="component" value="Chromosome"/>
</dbReference>
<protein>
    <submittedName>
        <fullName evidence="1">Uncharacterized protein</fullName>
    </submittedName>
</protein>
<name>A0ABY4EVR1_9BACI</name>
<accession>A0ABY4EVR1</accession>
<reference evidence="1 2" key="1">
    <citation type="submission" date="2022-04" db="EMBL/GenBank/DDBJ databases">
        <title>Gracilibacillus sp. isolated from saltern.</title>
        <authorList>
            <person name="Won M."/>
            <person name="Lee C.-M."/>
            <person name="Woen H.-Y."/>
            <person name="Kwon S.-W."/>
        </authorList>
    </citation>
    <scope>NUCLEOTIDE SEQUENCE [LARGE SCALE GENOMIC DNA]</scope>
    <source>
        <strain evidence="1 2">SSWR10-1</strain>
    </source>
</reference>